<feature type="region of interest" description="Disordered" evidence="2">
    <location>
        <begin position="1"/>
        <end position="210"/>
    </location>
</feature>
<accession>A0A9P9ILS0</accession>
<dbReference type="InterPro" id="IPR027417">
    <property type="entry name" value="P-loop_NTPase"/>
</dbReference>
<dbReference type="Gene3D" id="3.40.50.300">
    <property type="entry name" value="P-loop containing nucleotide triphosphate hydrolases"/>
    <property type="match status" value="1"/>
</dbReference>
<gene>
    <name evidence="4" type="ORF">B0J11DRAFT_527123</name>
</gene>
<evidence type="ECO:0000259" key="3">
    <source>
        <dbReference type="PROSITE" id="PS51719"/>
    </source>
</evidence>
<comment type="caution">
    <text evidence="4">The sequence shown here is derived from an EMBL/GenBank/DDBJ whole genome shotgun (WGS) entry which is preliminary data.</text>
</comment>
<feature type="compositionally biased region" description="Polar residues" evidence="2">
    <location>
        <begin position="20"/>
        <end position="35"/>
    </location>
</feature>
<comment type="similarity">
    <text evidence="1">Belongs to the TRAFAC class TrmE-Era-EngA-EngB-Septin-like GTPase superfamily. Septin GTPase family.</text>
</comment>
<evidence type="ECO:0000256" key="1">
    <source>
        <dbReference type="RuleBase" id="RU004560"/>
    </source>
</evidence>
<feature type="region of interest" description="Disordered" evidence="2">
    <location>
        <begin position="630"/>
        <end position="658"/>
    </location>
</feature>
<protein>
    <submittedName>
        <fullName evidence="4">Septin-domain-containing protein</fullName>
    </submittedName>
</protein>
<proteinExistence type="inferred from homology"/>
<name>A0A9P9ILS0_9PLEO</name>
<feature type="compositionally biased region" description="Polar residues" evidence="2">
    <location>
        <begin position="165"/>
        <end position="178"/>
    </location>
</feature>
<dbReference type="GO" id="GO:0005525">
    <property type="term" value="F:GTP binding"/>
    <property type="evidence" value="ECO:0007669"/>
    <property type="project" value="UniProtKB-KW"/>
</dbReference>
<dbReference type="Proteomes" id="UP000700596">
    <property type="component" value="Unassembled WGS sequence"/>
</dbReference>
<reference evidence="4" key="1">
    <citation type="journal article" date="2021" name="Nat. Commun.">
        <title>Genetic determinants of endophytism in the Arabidopsis root mycobiome.</title>
        <authorList>
            <person name="Mesny F."/>
            <person name="Miyauchi S."/>
            <person name="Thiergart T."/>
            <person name="Pickel B."/>
            <person name="Atanasova L."/>
            <person name="Karlsson M."/>
            <person name="Huettel B."/>
            <person name="Barry K.W."/>
            <person name="Haridas S."/>
            <person name="Chen C."/>
            <person name="Bauer D."/>
            <person name="Andreopoulos W."/>
            <person name="Pangilinan J."/>
            <person name="LaButti K."/>
            <person name="Riley R."/>
            <person name="Lipzen A."/>
            <person name="Clum A."/>
            <person name="Drula E."/>
            <person name="Henrissat B."/>
            <person name="Kohler A."/>
            <person name="Grigoriev I.V."/>
            <person name="Martin F.M."/>
            <person name="Hacquard S."/>
        </authorList>
    </citation>
    <scope>NUCLEOTIDE SEQUENCE</scope>
    <source>
        <strain evidence="4">MPI-CAGE-CH-0243</strain>
    </source>
</reference>
<dbReference type="PANTHER" id="PTHR18884">
    <property type="entry name" value="SEPTIN"/>
    <property type="match status" value="1"/>
</dbReference>
<keyword evidence="1" id="KW-0342">GTP-binding</keyword>
<evidence type="ECO:0000256" key="2">
    <source>
        <dbReference type="SAM" id="MobiDB-lite"/>
    </source>
</evidence>
<dbReference type="PROSITE" id="PS00675">
    <property type="entry name" value="SIGMA54_INTERACT_1"/>
    <property type="match status" value="1"/>
</dbReference>
<dbReference type="OrthoDB" id="4150765at2759"/>
<dbReference type="AlphaFoldDB" id="A0A9P9ILS0"/>
<dbReference type="PROSITE" id="PS51719">
    <property type="entry name" value="G_SEPTIN"/>
    <property type="match status" value="1"/>
</dbReference>
<feature type="domain" description="Septin-type G" evidence="3">
    <location>
        <begin position="236"/>
        <end position="570"/>
    </location>
</feature>
<dbReference type="Pfam" id="PF00735">
    <property type="entry name" value="Septin"/>
    <property type="match status" value="1"/>
</dbReference>
<organism evidence="4 5">
    <name type="scientific">Dendryphion nanum</name>
    <dbReference type="NCBI Taxonomy" id="256645"/>
    <lineage>
        <taxon>Eukaryota</taxon>
        <taxon>Fungi</taxon>
        <taxon>Dikarya</taxon>
        <taxon>Ascomycota</taxon>
        <taxon>Pezizomycotina</taxon>
        <taxon>Dothideomycetes</taxon>
        <taxon>Pleosporomycetidae</taxon>
        <taxon>Pleosporales</taxon>
        <taxon>Torulaceae</taxon>
        <taxon>Dendryphion</taxon>
    </lineage>
</organism>
<keyword evidence="1" id="KW-0547">Nucleotide-binding</keyword>
<dbReference type="EMBL" id="JAGMWT010000006">
    <property type="protein sequence ID" value="KAH7127068.1"/>
    <property type="molecule type" value="Genomic_DNA"/>
</dbReference>
<dbReference type="SUPFAM" id="SSF52540">
    <property type="entry name" value="P-loop containing nucleoside triphosphate hydrolases"/>
    <property type="match status" value="1"/>
</dbReference>
<dbReference type="InterPro" id="IPR025662">
    <property type="entry name" value="Sigma_54_int_dom_ATP-bd_1"/>
</dbReference>
<evidence type="ECO:0000313" key="5">
    <source>
        <dbReference type="Proteomes" id="UP000700596"/>
    </source>
</evidence>
<evidence type="ECO:0000313" key="4">
    <source>
        <dbReference type="EMBL" id="KAH7127068.1"/>
    </source>
</evidence>
<dbReference type="InterPro" id="IPR030379">
    <property type="entry name" value="G_SEPTIN_dom"/>
</dbReference>
<keyword evidence="5" id="KW-1185">Reference proteome</keyword>
<sequence>MRPSSGGDALSSARPRSRKSSVADSAVHQVSSSHVPTAFFLRSEGEMEQSLSNTQNTQNKDTVDRQRDSTFGVHSLADTLEAAFGSDQSSAGDQNAELINGATNSEKDSSRSSVQSSPKASGKHSGSSTSSPIRRHKRRSSNMALSAAPTPLNIDLHTPLPPSAIPSTPNSVSLQSLKLSDEDSGLDEVTSQAITSSGEEEDGEISQLDGMGSFPQLVMPSIQMPKRRPFTTKGKSMGNIKILVAGESGVGKSSLIRSIVQLCEDIVHVDPLSPSQSFSHPPPPSSQARKRKLDNIGTTRITEIHASTKSYPHWWTEVEETRALRRRKSTSDAVLERNICFIDTPGFGKGTTNAEDINLVIDYVESLMYQNASLPSMEDTDLLAVIGGHGGLQVDLVLYLLPPSQDISDNVQVMQRLSALTNVVPIIAKSDTISQSEAVAIKTSILARLQNTSIRPFFFGKSLDEALLDVQGLSVTALSQSSSPTGVSSMEGSRFPFVVPTYPYTISSTSGPDTENMDASLLMSPDYVQPLLPSELSILVNQIFDPESIAWLRHAAAKKFLNWRRRTQLPGDSFALHGLQQQRLQRSSISGSSVGLHGVAHNASATSSVFTPVSPSGVLVPRATSPFYPSNLQSPFPPSSSPSLSHTHPEGEGPTDFSLARYNNYAQGEQRLAEVRLAKWAADLQRSLRNERERFEELQRAERARWLLERVGEEVKDGNIVTNAGTNSRSDWTVARRGNVKALDGAARYGRLGPLDARDPLGLCDFSDELRKRGLILVKVLGGVSVLGAVVVAVVRACGLENQLPEGGLWSWLTGAG</sequence>
<feature type="compositionally biased region" description="Polar residues" evidence="2">
    <location>
        <begin position="49"/>
        <end position="60"/>
    </location>
</feature>